<dbReference type="Pfam" id="PF00665">
    <property type="entry name" value="rve"/>
    <property type="match status" value="1"/>
</dbReference>
<dbReference type="Gene3D" id="3.30.420.10">
    <property type="entry name" value="Ribonuclease H-like superfamily/Ribonuclease H"/>
    <property type="match status" value="1"/>
</dbReference>
<dbReference type="AlphaFoldDB" id="A0A6G0HCX5"/>
<dbReference type="Proteomes" id="UP000424527">
    <property type="component" value="Unassembled WGS sequence"/>
</dbReference>
<comment type="caution">
    <text evidence="3">The sequence shown here is derived from an EMBL/GenBank/DDBJ whole genome shotgun (WGS) entry which is preliminary data.</text>
</comment>
<organism evidence="3 4">
    <name type="scientific">Larimichthys crocea</name>
    <name type="common">Large yellow croaker</name>
    <name type="synonym">Pseudosciaena crocea</name>
    <dbReference type="NCBI Taxonomy" id="215358"/>
    <lineage>
        <taxon>Eukaryota</taxon>
        <taxon>Metazoa</taxon>
        <taxon>Chordata</taxon>
        <taxon>Craniata</taxon>
        <taxon>Vertebrata</taxon>
        <taxon>Euteleostomi</taxon>
        <taxon>Actinopterygii</taxon>
        <taxon>Neopterygii</taxon>
        <taxon>Teleostei</taxon>
        <taxon>Neoteleostei</taxon>
        <taxon>Acanthomorphata</taxon>
        <taxon>Eupercaria</taxon>
        <taxon>Sciaenidae</taxon>
        <taxon>Larimichthys</taxon>
    </lineage>
</organism>
<dbReference type="EMBL" id="REGW02002696">
    <property type="protein sequence ID" value="KAE8276917.1"/>
    <property type="molecule type" value="Genomic_DNA"/>
</dbReference>
<dbReference type="GO" id="GO:0015074">
    <property type="term" value="P:DNA integration"/>
    <property type="evidence" value="ECO:0007669"/>
    <property type="project" value="InterPro"/>
</dbReference>
<gene>
    <name evidence="3" type="ORF">D5F01_LYC25390</name>
</gene>
<accession>A0A6G0HCX5</accession>
<feature type="region of interest" description="Disordered" evidence="1">
    <location>
        <begin position="281"/>
        <end position="338"/>
    </location>
</feature>
<feature type="region of interest" description="Disordered" evidence="1">
    <location>
        <begin position="420"/>
        <end position="452"/>
    </location>
</feature>
<name>A0A6G0HCX5_LARCR</name>
<evidence type="ECO:0000313" key="3">
    <source>
        <dbReference type="EMBL" id="KAE8276917.1"/>
    </source>
</evidence>
<keyword evidence="4" id="KW-1185">Reference proteome</keyword>
<dbReference type="InterPro" id="IPR012337">
    <property type="entry name" value="RNaseH-like_sf"/>
</dbReference>
<evidence type="ECO:0000256" key="1">
    <source>
        <dbReference type="SAM" id="MobiDB-lite"/>
    </source>
</evidence>
<feature type="domain" description="Integrase catalytic" evidence="2">
    <location>
        <begin position="1"/>
        <end position="149"/>
    </location>
</feature>
<dbReference type="PANTHER" id="PTHR37984:SF15">
    <property type="entry name" value="INTEGRASE CATALYTIC DOMAIN-CONTAINING PROTEIN"/>
    <property type="match status" value="1"/>
</dbReference>
<proteinExistence type="predicted"/>
<dbReference type="InterPro" id="IPR036397">
    <property type="entry name" value="RNaseH_sf"/>
</dbReference>
<dbReference type="FunFam" id="3.30.420.10:FF:000269">
    <property type="entry name" value="Uncharacterized protein"/>
    <property type="match status" value="1"/>
</dbReference>
<evidence type="ECO:0000259" key="2">
    <source>
        <dbReference type="PROSITE" id="PS50994"/>
    </source>
</evidence>
<dbReference type="SUPFAM" id="SSF53098">
    <property type="entry name" value="Ribonuclease H-like"/>
    <property type="match status" value="1"/>
</dbReference>
<feature type="compositionally biased region" description="Basic and acidic residues" evidence="1">
    <location>
        <begin position="425"/>
        <end position="441"/>
    </location>
</feature>
<dbReference type="InterPro" id="IPR050951">
    <property type="entry name" value="Retrovirus_Pol_polyprotein"/>
</dbReference>
<feature type="compositionally biased region" description="Basic and acidic residues" evidence="1">
    <location>
        <begin position="304"/>
        <end position="337"/>
    </location>
</feature>
<dbReference type="GO" id="GO:0003676">
    <property type="term" value="F:nucleic acid binding"/>
    <property type="evidence" value="ECO:0007669"/>
    <property type="project" value="InterPro"/>
</dbReference>
<feature type="compositionally biased region" description="Basic residues" evidence="1">
    <location>
        <begin position="291"/>
        <end position="303"/>
    </location>
</feature>
<sequence length="484" mass="55719">MDFLSIEPDSSNTENVLVITDHYTRYAQAFPTRDQKASTVAKVLIEKYFIHYGLPRRMHSDQGRDFESRLIHEVLSTLGIEKSRTTPYHPQGDPQPERFNRTLLNMLGTLEPNRKKRWSQHIVHLVHAYNCTPNEATGYSPYYLMFGREARLPVDLCFGTSSDGTQQKTYLKYVTDMRKELKAAYELAESIAAKQNEGNKRRYDQKIRFSQLLPGDRVLMRNLGLQGKRKLADRWASTPYVVESQMPNLPVFRLRPEDGNGPIKILHRNNLLPVGHKVCTDLIPDADPTSKRRVLRTRRKKHPKDGSVKDKISQETPDERSGKGDVKPDNCDWKGYTDSEDEEYERLYDLSVRTPRAKMDEEMSEPFSLDLDIAWNHLTEQPEVMQDMVEGPQNEPASNETMGETVLQETIEIQEQAQDDETLDAENHLSQDTESETETRRTQRVKRAPSRLTYDTLGQPSVIAAPTVKYVSCLYKWICAPLIT</sequence>
<protein>
    <recommendedName>
        <fullName evidence="2">Integrase catalytic domain-containing protein</fullName>
    </recommendedName>
</protein>
<dbReference type="InterPro" id="IPR001584">
    <property type="entry name" value="Integrase_cat-core"/>
</dbReference>
<dbReference type="PROSITE" id="PS50994">
    <property type="entry name" value="INTEGRASE"/>
    <property type="match status" value="1"/>
</dbReference>
<evidence type="ECO:0000313" key="4">
    <source>
        <dbReference type="Proteomes" id="UP000424527"/>
    </source>
</evidence>
<dbReference type="PANTHER" id="PTHR37984">
    <property type="entry name" value="PROTEIN CBG26694"/>
    <property type="match status" value="1"/>
</dbReference>
<reference evidence="3 4" key="1">
    <citation type="submission" date="2019-07" db="EMBL/GenBank/DDBJ databases">
        <title>Chromosome genome assembly for large yellow croaker.</title>
        <authorList>
            <person name="Xiao S."/>
        </authorList>
    </citation>
    <scope>NUCLEOTIDE SEQUENCE [LARGE SCALE GENOMIC DNA]</scope>
    <source>
        <strain evidence="3">JMULYC20181020</strain>
        <tissue evidence="3">Muscle</tissue>
    </source>
</reference>